<feature type="region of interest" description="Disordered" evidence="1">
    <location>
        <begin position="1"/>
        <end position="53"/>
    </location>
</feature>
<dbReference type="RefSeq" id="WP_165628823.1">
    <property type="nucleotide sequence ID" value="NZ_BNAC01000002.1"/>
</dbReference>
<gene>
    <name evidence="2" type="ORF">SAMN05661030_0696</name>
</gene>
<dbReference type="STRING" id="1225127.SAMN05661030_0696"/>
<sequence length="53" mass="5377">MTTPTHSEDPAEGADTATTDDAGRTPHPDQPAEGADTADAETGLDPENRITGA</sequence>
<name>A0A1I1IB06_9ACTN</name>
<keyword evidence="3" id="KW-1185">Reference proteome</keyword>
<protein>
    <submittedName>
        <fullName evidence="2">Uncharacterized protein</fullName>
    </submittedName>
</protein>
<evidence type="ECO:0000313" key="3">
    <source>
        <dbReference type="Proteomes" id="UP000199022"/>
    </source>
</evidence>
<evidence type="ECO:0000256" key="1">
    <source>
        <dbReference type="SAM" id="MobiDB-lite"/>
    </source>
</evidence>
<reference evidence="3" key="1">
    <citation type="submission" date="2016-10" db="EMBL/GenBank/DDBJ databases">
        <authorList>
            <person name="Varghese N."/>
            <person name="Submissions S."/>
        </authorList>
    </citation>
    <scope>NUCLEOTIDE SEQUENCE [LARGE SCALE GENOMIC DNA]</scope>
    <source>
        <strain evidence="3">DSM 45962</strain>
    </source>
</reference>
<dbReference type="EMBL" id="FOMD01000001">
    <property type="protein sequence ID" value="SFC33245.1"/>
    <property type="molecule type" value="Genomic_DNA"/>
</dbReference>
<accession>A0A1I1IB06</accession>
<proteinExistence type="predicted"/>
<organism evidence="2 3">
    <name type="scientific">Klenkia taihuensis</name>
    <dbReference type="NCBI Taxonomy" id="1225127"/>
    <lineage>
        <taxon>Bacteria</taxon>
        <taxon>Bacillati</taxon>
        <taxon>Actinomycetota</taxon>
        <taxon>Actinomycetes</taxon>
        <taxon>Geodermatophilales</taxon>
        <taxon>Geodermatophilaceae</taxon>
        <taxon>Klenkia</taxon>
    </lineage>
</organism>
<dbReference type="Proteomes" id="UP000199022">
    <property type="component" value="Unassembled WGS sequence"/>
</dbReference>
<dbReference type="AlphaFoldDB" id="A0A1I1IB06"/>
<evidence type="ECO:0000313" key="2">
    <source>
        <dbReference type="EMBL" id="SFC33245.1"/>
    </source>
</evidence>